<protein>
    <submittedName>
        <fullName evidence="1">Serine/threonine-protein kinase HipA</fullName>
    </submittedName>
</protein>
<dbReference type="EMBL" id="LR778301">
    <property type="protein sequence ID" value="CAB1368794.1"/>
    <property type="molecule type" value="Genomic_DNA"/>
</dbReference>
<gene>
    <name evidence="1" type="ORF">DENOEST_1629</name>
</gene>
<dbReference type="AlphaFoldDB" id="A0A6S6YM39"/>
<dbReference type="Gene3D" id="3.40.50.150">
    <property type="entry name" value="Vaccinia Virus protein VP39"/>
    <property type="match status" value="1"/>
</dbReference>
<dbReference type="SUPFAM" id="SSF53335">
    <property type="entry name" value="S-adenosyl-L-methionine-dependent methyltransferases"/>
    <property type="match status" value="1"/>
</dbReference>
<sequence length="91" mass="9976">MEKLGPGSDADTLHVLATIPRNSFDVIVDAGSGTGPQTLALVRQLQTLVHAVDTSEKYLNSLVRRVQALGLEHLVRPTAWTWRTCPRCLRG</sequence>
<proteinExistence type="predicted"/>
<reference evidence="1 2" key="1">
    <citation type="submission" date="2020-03" db="EMBL/GenBank/DDBJ databases">
        <authorList>
            <consortium name="Genoscope - CEA"/>
            <person name="William W."/>
        </authorList>
    </citation>
    <scope>NUCLEOTIDE SEQUENCE [LARGE SCALE GENOMIC DNA]</scope>
    <source>
        <strain evidence="2">DSM 16959</strain>
    </source>
</reference>
<dbReference type="Proteomes" id="UP000515733">
    <property type="component" value="Chromosome"/>
</dbReference>
<dbReference type="KEGG" id="doe:DENOEST_1629"/>
<keyword evidence="2" id="KW-1185">Reference proteome</keyword>
<evidence type="ECO:0000313" key="1">
    <source>
        <dbReference type="EMBL" id="CAB1368794.1"/>
    </source>
</evidence>
<organism evidence="1 2">
    <name type="scientific">Denitratisoma oestradiolicum</name>
    <dbReference type="NCBI Taxonomy" id="311182"/>
    <lineage>
        <taxon>Bacteria</taxon>
        <taxon>Pseudomonadati</taxon>
        <taxon>Pseudomonadota</taxon>
        <taxon>Betaproteobacteria</taxon>
        <taxon>Nitrosomonadales</taxon>
        <taxon>Sterolibacteriaceae</taxon>
        <taxon>Denitratisoma</taxon>
    </lineage>
</organism>
<dbReference type="InterPro" id="IPR029063">
    <property type="entry name" value="SAM-dependent_MTases_sf"/>
</dbReference>
<accession>A0A6S6YM39</accession>
<keyword evidence="1" id="KW-0808">Transferase</keyword>
<name>A0A6S6YM39_9PROT</name>
<dbReference type="GO" id="GO:0016301">
    <property type="term" value="F:kinase activity"/>
    <property type="evidence" value="ECO:0007669"/>
    <property type="project" value="UniProtKB-KW"/>
</dbReference>
<evidence type="ECO:0000313" key="2">
    <source>
        <dbReference type="Proteomes" id="UP000515733"/>
    </source>
</evidence>
<keyword evidence="1" id="KW-0418">Kinase</keyword>